<sequence>MSIAISAPVVEDRFGSLASPLLLHSVSESHDHDEDDYPLNSIAKPKPTPQPSLPSSAAAAAAAATTATTLGSRLRSLPLRLINTGVSILLRIRAMLPAPVRPWFWIGLWLVFALIGLGIFAGFHTKIFELLEVTAAAIKSLGRA</sequence>
<proteinExistence type="predicted"/>
<accession>A0A9P6FYG8</accession>
<feature type="region of interest" description="Disordered" evidence="1">
    <location>
        <begin position="29"/>
        <end position="57"/>
    </location>
</feature>
<protein>
    <submittedName>
        <fullName evidence="3">Uncharacterized protein</fullName>
    </submittedName>
</protein>
<dbReference type="Proteomes" id="UP000780801">
    <property type="component" value="Unassembled WGS sequence"/>
</dbReference>
<keyword evidence="2" id="KW-0812">Transmembrane</keyword>
<name>A0A9P6FYG8_9FUNG</name>
<evidence type="ECO:0000313" key="3">
    <source>
        <dbReference type="EMBL" id="KAF9584205.1"/>
    </source>
</evidence>
<feature type="transmembrane region" description="Helical" evidence="2">
    <location>
        <begin position="102"/>
        <end position="123"/>
    </location>
</feature>
<keyword evidence="2" id="KW-1133">Transmembrane helix</keyword>
<organism evidence="3 4">
    <name type="scientific">Lunasporangiospora selenospora</name>
    <dbReference type="NCBI Taxonomy" id="979761"/>
    <lineage>
        <taxon>Eukaryota</taxon>
        <taxon>Fungi</taxon>
        <taxon>Fungi incertae sedis</taxon>
        <taxon>Mucoromycota</taxon>
        <taxon>Mortierellomycotina</taxon>
        <taxon>Mortierellomycetes</taxon>
        <taxon>Mortierellales</taxon>
        <taxon>Mortierellaceae</taxon>
        <taxon>Lunasporangiospora</taxon>
    </lineage>
</organism>
<gene>
    <name evidence="3" type="ORF">BGW38_007240</name>
</gene>
<dbReference type="EMBL" id="JAABOA010000474">
    <property type="protein sequence ID" value="KAF9584205.1"/>
    <property type="molecule type" value="Genomic_DNA"/>
</dbReference>
<evidence type="ECO:0000313" key="4">
    <source>
        <dbReference type="Proteomes" id="UP000780801"/>
    </source>
</evidence>
<keyword evidence="2" id="KW-0472">Membrane</keyword>
<keyword evidence="4" id="KW-1185">Reference proteome</keyword>
<dbReference type="AlphaFoldDB" id="A0A9P6FYG8"/>
<reference evidence="3" key="1">
    <citation type="journal article" date="2020" name="Fungal Divers.">
        <title>Resolving the Mortierellaceae phylogeny through synthesis of multi-gene phylogenetics and phylogenomics.</title>
        <authorList>
            <person name="Vandepol N."/>
            <person name="Liber J."/>
            <person name="Desiro A."/>
            <person name="Na H."/>
            <person name="Kennedy M."/>
            <person name="Barry K."/>
            <person name="Grigoriev I.V."/>
            <person name="Miller A.N."/>
            <person name="O'Donnell K."/>
            <person name="Stajich J.E."/>
            <person name="Bonito G."/>
        </authorList>
    </citation>
    <scope>NUCLEOTIDE SEQUENCE</scope>
    <source>
        <strain evidence="3">KOD1015</strain>
    </source>
</reference>
<evidence type="ECO:0000256" key="2">
    <source>
        <dbReference type="SAM" id="Phobius"/>
    </source>
</evidence>
<evidence type="ECO:0000256" key="1">
    <source>
        <dbReference type="SAM" id="MobiDB-lite"/>
    </source>
</evidence>
<comment type="caution">
    <text evidence="3">The sequence shown here is derived from an EMBL/GenBank/DDBJ whole genome shotgun (WGS) entry which is preliminary data.</text>
</comment>
<dbReference type="OrthoDB" id="166803at2759"/>